<dbReference type="Proteomes" id="UP000192247">
    <property type="component" value="Unassembled WGS sequence"/>
</dbReference>
<sequence length="79" mass="9295">MNTPHEISFWFHGCNWNRAHRTTFILQKGTQFPAAVNKRFQNDNEMLKLPTAVSTRNPELGLLRRVARMRMPHSQFRSA</sequence>
<reference evidence="1 2" key="1">
    <citation type="journal article" date="2017" name="Gigascience">
        <title>Draft genome of the honey bee ectoparasitic mite, Tropilaelaps mercedesae, is shaped by the parasitic life history.</title>
        <authorList>
            <person name="Dong X."/>
            <person name="Armstrong S.D."/>
            <person name="Xia D."/>
            <person name="Makepeace B.L."/>
            <person name="Darby A.C."/>
            <person name="Kadowaki T."/>
        </authorList>
    </citation>
    <scope>NUCLEOTIDE SEQUENCE [LARGE SCALE GENOMIC DNA]</scope>
    <source>
        <strain evidence="1">Wuxi-XJTLU</strain>
    </source>
</reference>
<dbReference type="EMBL" id="MNPL01009669">
    <property type="protein sequence ID" value="OQR73602.1"/>
    <property type="molecule type" value="Genomic_DNA"/>
</dbReference>
<protein>
    <submittedName>
        <fullName evidence="1">Uncharacterized protein</fullName>
    </submittedName>
</protein>
<evidence type="ECO:0000313" key="2">
    <source>
        <dbReference type="Proteomes" id="UP000192247"/>
    </source>
</evidence>
<gene>
    <name evidence="1" type="ORF">BIW11_03544</name>
</gene>
<comment type="caution">
    <text evidence="1">The sequence shown here is derived from an EMBL/GenBank/DDBJ whole genome shotgun (WGS) entry which is preliminary data.</text>
</comment>
<dbReference type="AlphaFoldDB" id="A0A1V9XJR4"/>
<keyword evidence="2" id="KW-1185">Reference proteome</keyword>
<organism evidence="1 2">
    <name type="scientific">Tropilaelaps mercedesae</name>
    <dbReference type="NCBI Taxonomy" id="418985"/>
    <lineage>
        <taxon>Eukaryota</taxon>
        <taxon>Metazoa</taxon>
        <taxon>Ecdysozoa</taxon>
        <taxon>Arthropoda</taxon>
        <taxon>Chelicerata</taxon>
        <taxon>Arachnida</taxon>
        <taxon>Acari</taxon>
        <taxon>Parasitiformes</taxon>
        <taxon>Mesostigmata</taxon>
        <taxon>Gamasina</taxon>
        <taxon>Dermanyssoidea</taxon>
        <taxon>Laelapidae</taxon>
        <taxon>Tropilaelaps</taxon>
    </lineage>
</organism>
<proteinExistence type="predicted"/>
<evidence type="ECO:0000313" key="1">
    <source>
        <dbReference type="EMBL" id="OQR73602.1"/>
    </source>
</evidence>
<dbReference type="InParanoid" id="A0A1V9XJR4"/>
<accession>A0A1V9XJR4</accession>
<name>A0A1V9XJR4_9ACAR</name>